<evidence type="ECO:0000256" key="11">
    <source>
        <dbReference type="ARBA" id="ARBA00022989"/>
    </source>
</evidence>
<dbReference type="OrthoDB" id="29460at2759"/>
<dbReference type="Pfam" id="PF09451">
    <property type="entry name" value="ATG27"/>
    <property type="match status" value="1"/>
</dbReference>
<evidence type="ECO:0000256" key="5">
    <source>
        <dbReference type="ARBA" id="ARBA00005363"/>
    </source>
</evidence>
<keyword evidence="17" id="KW-0968">Cytoplasmic vesicle</keyword>
<keyword evidence="23" id="KW-1185">Reference proteome</keyword>
<dbReference type="InterPro" id="IPR009011">
    <property type="entry name" value="Man6P_isomerase_rcpt-bd_dom_sf"/>
</dbReference>
<evidence type="ECO:0000256" key="2">
    <source>
        <dbReference type="ARBA" id="ARBA00004358"/>
    </source>
</evidence>
<proteinExistence type="inferred from homology"/>
<keyword evidence="8 19" id="KW-0812">Transmembrane</keyword>
<sequence length="294" mass="31678">MILRYIKSRPLPLNLLALLLLLSSAVNVTAEDFSCLVTLGEQSWDLTALGGEQEVQRTRDTPPTTMVDKLRFNLCGDLPSLKDVPEGDQCPSSARACLTKTNQKDGEDRVIAVIPVAESSLDPETMPLSSPSGLSLIFKGPSYPISAEDPIPQSLKFSLLCAEGTTDPEFISYDNGEVHVQWSTPSGCVSTTDQPEDDKTGGGSGGGGGNSDEKPTESVGSGLGFFFLVLLLAFAAYLALGAYYNYSTYGARGVDLIPHRDFWREVPYMLQDVVSHLCSSVRPRRSSRGGYIAV</sequence>
<dbReference type="GO" id="GO:0031966">
    <property type="term" value="C:mitochondrial membrane"/>
    <property type="evidence" value="ECO:0007669"/>
    <property type="project" value="UniProtKB-SubCell"/>
</dbReference>
<dbReference type="PROSITE" id="PS51914">
    <property type="entry name" value="MRH"/>
    <property type="match status" value="1"/>
</dbReference>
<dbReference type="AlphaFoldDB" id="A0A1B7N537"/>
<evidence type="ECO:0000256" key="7">
    <source>
        <dbReference type="ARBA" id="ARBA00022448"/>
    </source>
</evidence>
<dbReference type="InterPro" id="IPR044865">
    <property type="entry name" value="MRH_dom"/>
</dbReference>
<keyword evidence="9 20" id="KW-0732">Signal</keyword>
<dbReference type="Gene3D" id="2.70.130.10">
    <property type="entry name" value="Mannose-6-phosphate receptor binding domain"/>
    <property type="match status" value="1"/>
</dbReference>
<evidence type="ECO:0000256" key="12">
    <source>
        <dbReference type="ARBA" id="ARBA00023006"/>
    </source>
</evidence>
<evidence type="ECO:0000256" key="16">
    <source>
        <dbReference type="ARBA" id="ARBA00023157"/>
    </source>
</evidence>
<feature type="chain" id="PRO_5008597813" description="Autophagy-related protein 27" evidence="20">
    <location>
        <begin position="31"/>
        <end position="294"/>
    </location>
</feature>
<dbReference type="GO" id="GO:0000139">
    <property type="term" value="C:Golgi membrane"/>
    <property type="evidence" value="ECO:0007669"/>
    <property type="project" value="UniProtKB-SubCell"/>
</dbReference>
<feature type="region of interest" description="Disordered" evidence="18">
    <location>
        <begin position="184"/>
        <end position="215"/>
    </location>
</feature>
<dbReference type="InterPro" id="IPR018939">
    <property type="entry name" value="Autophagy-rel_prot_27"/>
</dbReference>
<comment type="subcellular location">
    <subcellularLocation>
        <location evidence="2">Cytoplasmic vesicle membrane</location>
        <topology evidence="2">Single-pass type I membrane protein</topology>
    </subcellularLocation>
    <subcellularLocation>
        <location evidence="4">Golgi apparatus membrane</location>
        <topology evidence="4">Single-pass type I membrane protein</topology>
    </subcellularLocation>
    <subcellularLocation>
        <location evidence="1">Mitochondrion membrane</location>
        <topology evidence="1">Single-pass membrane protein</topology>
    </subcellularLocation>
    <subcellularLocation>
        <location evidence="3">Preautophagosomal structure membrane</location>
        <topology evidence="3">Single-pass type I membrane protein</topology>
    </subcellularLocation>
</comment>
<evidence type="ECO:0000256" key="15">
    <source>
        <dbReference type="ARBA" id="ARBA00023136"/>
    </source>
</evidence>
<dbReference type="GO" id="GO:0006914">
    <property type="term" value="P:autophagy"/>
    <property type="evidence" value="ECO:0007669"/>
    <property type="project" value="UniProtKB-KW"/>
</dbReference>
<dbReference type="PANTHER" id="PTHR15071:SF13">
    <property type="entry name" value="AUTOPHAGY-RELATED PROTEIN 27"/>
    <property type="match status" value="1"/>
</dbReference>
<dbReference type="InParanoid" id="A0A1B7N537"/>
<gene>
    <name evidence="22" type="ORF">K503DRAFT_34465</name>
</gene>
<evidence type="ECO:0000256" key="1">
    <source>
        <dbReference type="ARBA" id="ARBA00004304"/>
    </source>
</evidence>
<protein>
    <recommendedName>
        <fullName evidence="6">Autophagy-related protein 27</fullName>
    </recommendedName>
</protein>
<dbReference type="GO" id="GO:0015031">
    <property type="term" value="P:protein transport"/>
    <property type="evidence" value="ECO:0007669"/>
    <property type="project" value="UniProtKB-KW"/>
</dbReference>
<evidence type="ECO:0000256" key="14">
    <source>
        <dbReference type="ARBA" id="ARBA00023128"/>
    </source>
</evidence>
<evidence type="ECO:0000313" key="23">
    <source>
        <dbReference type="Proteomes" id="UP000092154"/>
    </source>
</evidence>
<keyword evidence="7" id="KW-0813">Transport</keyword>
<evidence type="ECO:0000256" key="6">
    <source>
        <dbReference type="ARBA" id="ARBA00013776"/>
    </source>
</evidence>
<feature type="compositionally biased region" description="Polar residues" evidence="18">
    <location>
        <begin position="184"/>
        <end position="193"/>
    </location>
</feature>
<dbReference type="GO" id="GO:0034045">
    <property type="term" value="C:phagophore assembly site membrane"/>
    <property type="evidence" value="ECO:0007669"/>
    <property type="project" value="UniProtKB-SubCell"/>
</dbReference>
<keyword evidence="16" id="KW-1015">Disulfide bond</keyword>
<dbReference type="SUPFAM" id="SSF50911">
    <property type="entry name" value="Mannose 6-phosphate receptor domain"/>
    <property type="match status" value="1"/>
</dbReference>
<dbReference type="PANTHER" id="PTHR15071">
    <property type="entry name" value="MANNOSE-6-PHOSPHATE RECEPTOR FAMILY MEMBER"/>
    <property type="match status" value="1"/>
</dbReference>
<feature type="transmembrane region" description="Helical" evidence="19">
    <location>
        <begin position="223"/>
        <end position="244"/>
    </location>
</feature>
<feature type="compositionally biased region" description="Gly residues" evidence="18">
    <location>
        <begin position="201"/>
        <end position="210"/>
    </location>
</feature>
<dbReference type="Proteomes" id="UP000092154">
    <property type="component" value="Unassembled WGS sequence"/>
</dbReference>
<keyword evidence="10" id="KW-0653">Protein transport</keyword>
<evidence type="ECO:0000256" key="8">
    <source>
        <dbReference type="ARBA" id="ARBA00022692"/>
    </source>
</evidence>
<dbReference type="STRING" id="1314800.A0A1B7N537"/>
<evidence type="ECO:0000256" key="19">
    <source>
        <dbReference type="SAM" id="Phobius"/>
    </source>
</evidence>
<evidence type="ECO:0000256" key="20">
    <source>
        <dbReference type="SAM" id="SignalP"/>
    </source>
</evidence>
<comment type="similarity">
    <text evidence="5">Belongs to the ATG27 family.</text>
</comment>
<keyword evidence="11 19" id="KW-1133">Transmembrane helix</keyword>
<reference evidence="22 23" key="1">
    <citation type="submission" date="2016-06" db="EMBL/GenBank/DDBJ databases">
        <title>Comparative genomics of the ectomycorrhizal sister species Rhizopogon vinicolor and Rhizopogon vesiculosus (Basidiomycota: Boletales) reveals a divergence of the mating type B locus.</title>
        <authorList>
            <consortium name="DOE Joint Genome Institute"/>
            <person name="Mujic A.B."/>
            <person name="Kuo A."/>
            <person name="Tritt A."/>
            <person name="Lipzen A."/>
            <person name="Chen C."/>
            <person name="Johnson J."/>
            <person name="Sharma A."/>
            <person name="Barry K."/>
            <person name="Grigoriev I.V."/>
            <person name="Spatafora J.W."/>
        </authorList>
    </citation>
    <scope>NUCLEOTIDE SEQUENCE [LARGE SCALE GENOMIC DNA]</scope>
    <source>
        <strain evidence="22 23">AM-OR11-026</strain>
    </source>
</reference>
<feature type="domain" description="MRH" evidence="21">
    <location>
        <begin position="33"/>
        <end position="190"/>
    </location>
</feature>
<dbReference type="GO" id="GO:0030659">
    <property type="term" value="C:cytoplasmic vesicle membrane"/>
    <property type="evidence" value="ECO:0007669"/>
    <property type="project" value="UniProtKB-SubCell"/>
</dbReference>
<evidence type="ECO:0000259" key="21">
    <source>
        <dbReference type="PROSITE" id="PS51914"/>
    </source>
</evidence>
<keyword evidence="13" id="KW-0333">Golgi apparatus</keyword>
<keyword evidence="15 19" id="KW-0472">Membrane</keyword>
<keyword evidence="12" id="KW-0072">Autophagy</keyword>
<evidence type="ECO:0000256" key="3">
    <source>
        <dbReference type="ARBA" id="ARBA00004472"/>
    </source>
</evidence>
<name>A0A1B7N537_9AGAM</name>
<evidence type="ECO:0000256" key="18">
    <source>
        <dbReference type="SAM" id="MobiDB-lite"/>
    </source>
</evidence>
<keyword evidence="14" id="KW-0496">Mitochondrion</keyword>
<evidence type="ECO:0000256" key="13">
    <source>
        <dbReference type="ARBA" id="ARBA00023034"/>
    </source>
</evidence>
<evidence type="ECO:0000256" key="9">
    <source>
        <dbReference type="ARBA" id="ARBA00022729"/>
    </source>
</evidence>
<feature type="signal peptide" evidence="20">
    <location>
        <begin position="1"/>
        <end position="30"/>
    </location>
</feature>
<evidence type="ECO:0000313" key="22">
    <source>
        <dbReference type="EMBL" id="OAX39977.1"/>
    </source>
</evidence>
<organism evidence="22 23">
    <name type="scientific">Rhizopogon vinicolor AM-OR11-026</name>
    <dbReference type="NCBI Taxonomy" id="1314800"/>
    <lineage>
        <taxon>Eukaryota</taxon>
        <taxon>Fungi</taxon>
        <taxon>Dikarya</taxon>
        <taxon>Basidiomycota</taxon>
        <taxon>Agaricomycotina</taxon>
        <taxon>Agaricomycetes</taxon>
        <taxon>Agaricomycetidae</taxon>
        <taxon>Boletales</taxon>
        <taxon>Suillineae</taxon>
        <taxon>Rhizopogonaceae</taxon>
        <taxon>Rhizopogon</taxon>
    </lineage>
</organism>
<evidence type="ECO:0000256" key="10">
    <source>
        <dbReference type="ARBA" id="ARBA00022927"/>
    </source>
</evidence>
<dbReference type="EMBL" id="KV448228">
    <property type="protein sequence ID" value="OAX39977.1"/>
    <property type="molecule type" value="Genomic_DNA"/>
</dbReference>
<evidence type="ECO:0000256" key="4">
    <source>
        <dbReference type="ARBA" id="ARBA00004614"/>
    </source>
</evidence>
<accession>A0A1B7N537</accession>
<evidence type="ECO:0000256" key="17">
    <source>
        <dbReference type="ARBA" id="ARBA00023329"/>
    </source>
</evidence>